<evidence type="ECO:0000256" key="3">
    <source>
        <dbReference type="ARBA" id="ARBA00022439"/>
    </source>
</evidence>
<dbReference type="AlphaFoldDB" id="A0AAY5KWD5"/>
<dbReference type="SMART" id="SM00741">
    <property type="entry name" value="SapB"/>
    <property type="match status" value="3"/>
</dbReference>
<evidence type="ECO:0000256" key="7">
    <source>
        <dbReference type="ARBA" id="ARBA00022737"/>
    </source>
</evidence>
<dbReference type="GeneTree" id="ENSGT00940000164890"/>
<keyword evidence="4" id="KW-0964">Secreted</keyword>
<evidence type="ECO:0000256" key="4">
    <source>
        <dbReference type="ARBA" id="ARBA00022525"/>
    </source>
</evidence>
<dbReference type="InterPro" id="IPR007856">
    <property type="entry name" value="SapB_1"/>
</dbReference>
<evidence type="ECO:0000256" key="6">
    <source>
        <dbReference type="ARBA" id="ARBA00022729"/>
    </source>
</evidence>
<dbReference type="InterPro" id="IPR003119">
    <property type="entry name" value="SAP_A"/>
</dbReference>
<dbReference type="InterPro" id="IPR008373">
    <property type="entry name" value="Saposin"/>
</dbReference>
<feature type="domain" description="Saposin A-type" evidence="15">
    <location>
        <begin position="358"/>
        <end position="394"/>
    </location>
</feature>
<accession>A0AAY5KWD5</accession>
<dbReference type="InterPro" id="IPR051428">
    <property type="entry name" value="Sphingo_Act-Surfact_Prot"/>
</dbReference>
<keyword evidence="8" id="KW-1015">Disulfide bond</keyword>
<dbReference type="Proteomes" id="UP000265140">
    <property type="component" value="Chromosome 14"/>
</dbReference>
<dbReference type="InterPro" id="IPR008138">
    <property type="entry name" value="SapB_2"/>
</dbReference>
<proteinExistence type="predicted"/>
<comment type="subunit">
    <text evidence="2">Homodimer; disulfide-linked.</text>
</comment>
<evidence type="ECO:0000256" key="9">
    <source>
        <dbReference type="ARBA" id="ARBA00023180"/>
    </source>
</evidence>
<feature type="domain" description="Saposin B-type" evidence="14">
    <location>
        <begin position="275"/>
        <end position="355"/>
    </location>
</feature>
<dbReference type="FunFam" id="1.10.225.10:FF:000008">
    <property type="entry name" value="Pulmonary surfactant-associated protein B"/>
    <property type="match status" value="1"/>
</dbReference>
<evidence type="ECO:0000313" key="17">
    <source>
        <dbReference type="Proteomes" id="UP000265140"/>
    </source>
</evidence>
<dbReference type="GO" id="GO:0007585">
    <property type="term" value="P:respiratory gaseous exchange by respiratory system"/>
    <property type="evidence" value="ECO:0007669"/>
    <property type="project" value="UniProtKB-KW"/>
</dbReference>
<evidence type="ECO:0000256" key="10">
    <source>
        <dbReference type="ARBA" id="ARBA00037221"/>
    </source>
</evidence>
<evidence type="ECO:0000256" key="11">
    <source>
        <dbReference type="ARBA" id="ARBA00041094"/>
    </source>
</evidence>
<evidence type="ECO:0000256" key="1">
    <source>
        <dbReference type="ARBA" id="ARBA00004364"/>
    </source>
</evidence>
<dbReference type="Ensembl" id="ENSELUT00000110647.1">
    <property type="protein sequence ID" value="ENSELUP00000090807.1"/>
    <property type="gene ID" value="ENSELUG00000019540.3"/>
</dbReference>
<sequence length="394" mass="43912">MMASLKLVFIVLMAYQTTALARVVIAEETQNAWDKVKIGDSCQECTQIVELLEDLLSNTDVQTQIRSELEKLCDLMPGPAAPKLCREMVDKYLPLAITFLTSMAKPAEVCSMLGLCNPTTASQLTQMLTNHIQEDLKSSMTMRNVQFTPQCTFCVYLIKSLENMLPKVRTEVAVIDLLGKVCVILPKSYRQQCENLIEKYGKILMDMLLTYATPEAICTLIQVCDRMDTPILSKFRSTSSFICPVCSAPPQSFDFYEFSYFLLLSLSLLTLKVSNPSDCDSCLTLAVLTRLQLGSNASEPQTSSFLDSVCQLYLNALPKCDGFTQRHGHQLKGVLGQPDSALDVCERIGLCGGIRKAGEQERNMCSPGDNYMCRNLKTAQECGTVSFCQKYVWK</sequence>
<reference evidence="16" key="3">
    <citation type="submission" date="2025-09" db="UniProtKB">
        <authorList>
            <consortium name="Ensembl"/>
        </authorList>
    </citation>
    <scope>IDENTIFICATION</scope>
</reference>
<dbReference type="GO" id="GO:0016020">
    <property type="term" value="C:membrane"/>
    <property type="evidence" value="ECO:0007669"/>
    <property type="project" value="GOC"/>
</dbReference>
<comment type="function">
    <text evidence="10">Pulmonary surfactant-associated proteins promote alveolar stability by lowering the surface tension at the air-liquid interface in the peripheral air spaces. SP-B increases the collapse pressure of palmitic acid to nearly 70 millinewtons per meter.</text>
</comment>
<organism evidence="16 17">
    <name type="scientific">Esox lucius</name>
    <name type="common">Northern pike</name>
    <dbReference type="NCBI Taxonomy" id="8010"/>
    <lineage>
        <taxon>Eukaryota</taxon>
        <taxon>Metazoa</taxon>
        <taxon>Chordata</taxon>
        <taxon>Craniata</taxon>
        <taxon>Vertebrata</taxon>
        <taxon>Euteleostomi</taxon>
        <taxon>Actinopterygii</taxon>
        <taxon>Neopterygii</taxon>
        <taxon>Teleostei</taxon>
        <taxon>Protacanthopterygii</taxon>
        <taxon>Esociformes</taxon>
        <taxon>Esocidae</taxon>
        <taxon>Esox</taxon>
    </lineage>
</organism>
<keyword evidence="5" id="KW-0305">Gaseous exchange</keyword>
<evidence type="ECO:0000256" key="2">
    <source>
        <dbReference type="ARBA" id="ARBA00011748"/>
    </source>
</evidence>
<dbReference type="Pfam" id="PF05184">
    <property type="entry name" value="SapB_1"/>
    <property type="match status" value="2"/>
</dbReference>
<dbReference type="InterPro" id="IPR008139">
    <property type="entry name" value="SaposinB_dom"/>
</dbReference>
<dbReference type="PANTHER" id="PTHR11480">
    <property type="entry name" value="SAPOSIN-RELATED"/>
    <property type="match status" value="1"/>
</dbReference>
<dbReference type="SUPFAM" id="SSF47862">
    <property type="entry name" value="Saposin"/>
    <property type="match status" value="3"/>
</dbReference>
<dbReference type="InterPro" id="IPR011001">
    <property type="entry name" value="Saposin-like"/>
</dbReference>
<keyword evidence="7" id="KW-0677">Repeat</keyword>
<keyword evidence="9" id="KW-0325">Glycoprotein</keyword>
<evidence type="ECO:0000256" key="12">
    <source>
        <dbReference type="ARBA" id="ARBA00041785"/>
    </source>
</evidence>
<feature type="domain" description="Saposin B-type" evidence="14">
    <location>
        <begin position="38"/>
        <end position="120"/>
    </location>
</feature>
<comment type="subcellular location">
    <subcellularLocation>
        <location evidence="1">Secreted</location>
        <location evidence="1">Extracellular space</location>
        <location evidence="1">Surface film</location>
    </subcellularLocation>
</comment>
<dbReference type="GO" id="GO:0005764">
    <property type="term" value="C:lysosome"/>
    <property type="evidence" value="ECO:0007669"/>
    <property type="project" value="InterPro"/>
</dbReference>
<reference evidence="16 17" key="1">
    <citation type="submission" date="2020-02" db="EMBL/GenBank/DDBJ databases">
        <title>Esox lucius (northern pike) genome, fEsoLuc1, primary haplotype.</title>
        <authorList>
            <person name="Myers G."/>
            <person name="Karagic N."/>
            <person name="Meyer A."/>
            <person name="Pippel M."/>
            <person name="Reichard M."/>
            <person name="Winkler S."/>
            <person name="Tracey A."/>
            <person name="Sims Y."/>
            <person name="Howe K."/>
            <person name="Rhie A."/>
            <person name="Formenti G."/>
            <person name="Durbin R."/>
            <person name="Fedrigo O."/>
            <person name="Jarvis E.D."/>
        </authorList>
    </citation>
    <scope>NUCLEOTIDE SEQUENCE [LARGE SCALE GENOMIC DNA]</scope>
</reference>
<dbReference type="Gene3D" id="1.10.225.10">
    <property type="entry name" value="Saposin-like"/>
    <property type="match status" value="3"/>
</dbReference>
<dbReference type="PROSITE" id="PS51110">
    <property type="entry name" value="SAP_A"/>
    <property type="match status" value="1"/>
</dbReference>
<reference evidence="16" key="2">
    <citation type="submission" date="2025-08" db="UniProtKB">
        <authorList>
            <consortium name="Ensembl"/>
        </authorList>
    </citation>
    <scope>IDENTIFICATION</scope>
</reference>
<keyword evidence="17" id="KW-1185">Reference proteome</keyword>
<dbReference type="SMART" id="SM00162">
    <property type="entry name" value="SAPA"/>
    <property type="match status" value="1"/>
</dbReference>
<feature type="chain" id="PRO_5044303286" description="Pulmonary surfactant-associated protein B" evidence="13">
    <location>
        <begin position="22"/>
        <end position="394"/>
    </location>
</feature>
<evidence type="ECO:0000256" key="5">
    <source>
        <dbReference type="ARBA" id="ARBA00022713"/>
    </source>
</evidence>
<dbReference type="GO" id="GO:0005576">
    <property type="term" value="C:extracellular region"/>
    <property type="evidence" value="ECO:0007669"/>
    <property type="project" value="UniProtKB-SubCell"/>
</dbReference>
<name>A0AAY5KWD5_ESOLU</name>
<dbReference type="GO" id="GO:0006665">
    <property type="term" value="P:sphingolipid metabolic process"/>
    <property type="evidence" value="ECO:0007669"/>
    <property type="project" value="InterPro"/>
</dbReference>
<protein>
    <recommendedName>
        <fullName evidence="11">Pulmonary surfactant-associated protein B</fullName>
    </recommendedName>
    <alternativeName>
        <fullName evidence="12">Pulmonary surfactant-associated proteolipid SPL(Phe)</fullName>
    </alternativeName>
</protein>
<dbReference type="Pfam" id="PF02199">
    <property type="entry name" value="SapA"/>
    <property type="match status" value="1"/>
</dbReference>
<keyword evidence="3" id="KW-0767">Surface film</keyword>
<dbReference type="PROSITE" id="PS50015">
    <property type="entry name" value="SAP_B"/>
    <property type="match status" value="3"/>
</dbReference>
<keyword evidence="6 13" id="KW-0732">Signal</keyword>
<evidence type="ECO:0000313" key="16">
    <source>
        <dbReference type="Ensembl" id="ENSELUP00000090807.1"/>
    </source>
</evidence>
<evidence type="ECO:0000259" key="15">
    <source>
        <dbReference type="PROSITE" id="PS51110"/>
    </source>
</evidence>
<evidence type="ECO:0000256" key="8">
    <source>
        <dbReference type="ARBA" id="ARBA00023157"/>
    </source>
</evidence>
<evidence type="ECO:0000259" key="14">
    <source>
        <dbReference type="PROSITE" id="PS50015"/>
    </source>
</evidence>
<feature type="signal peptide" evidence="13">
    <location>
        <begin position="1"/>
        <end position="21"/>
    </location>
</feature>
<dbReference type="PRINTS" id="PR01797">
    <property type="entry name" value="SAPOSIN"/>
</dbReference>
<evidence type="ECO:0000256" key="13">
    <source>
        <dbReference type="SAM" id="SignalP"/>
    </source>
</evidence>
<feature type="domain" description="Saposin B-type" evidence="14">
    <location>
        <begin position="147"/>
        <end position="228"/>
    </location>
</feature>
<dbReference type="PANTHER" id="PTHR11480:SF99">
    <property type="entry name" value="SURFACTANT PROTEIN BB"/>
    <property type="match status" value="1"/>
</dbReference>
<dbReference type="Pfam" id="PF03489">
    <property type="entry name" value="SapB_2"/>
    <property type="match status" value="2"/>
</dbReference>